<dbReference type="PANTHER" id="PTHR39515:SF2">
    <property type="entry name" value="HTH-TYPE TRANSCRIPTIONAL REGULATOR RV0880"/>
    <property type="match status" value="1"/>
</dbReference>
<evidence type="ECO:0000313" key="5">
    <source>
        <dbReference type="EMBL" id="GAA4679478.1"/>
    </source>
</evidence>
<dbReference type="InterPro" id="IPR052526">
    <property type="entry name" value="HTH-type_Bedaq_tolerance"/>
</dbReference>
<proteinExistence type="predicted"/>
<sequence length="150" mass="16681">MTDTATTGALRTIPHAQLASDVRQGVLRLSRRLRQQKADTGVSDAQMAALGYVFQNQPLTIGALTEHEGVTPPSMNKTVAKLVDLGFLERGSDDDDKRRVVLSTTEEGASFVLETRRRRDEWLVPRLAKLSADERRVLADATRILRELAR</sequence>
<dbReference type="PANTHER" id="PTHR39515">
    <property type="entry name" value="CONSERVED PROTEIN"/>
    <property type="match status" value="1"/>
</dbReference>
<evidence type="ECO:0000256" key="2">
    <source>
        <dbReference type="ARBA" id="ARBA00023125"/>
    </source>
</evidence>
<dbReference type="EMBL" id="BAABLM010000005">
    <property type="protein sequence ID" value="GAA4679478.1"/>
    <property type="molecule type" value="Genomic_DNA"/>
</dbReference>
<dbReference type="SUPFAM" id="SSF46785">
    <property type="entry name" value="Winged helix' DNA-binding domain"/>
    <property type="match status" value="1"/>
</dbReference>
<dbReference type="RefSeq" id="WP_345376300.1">
    <property type="nucleotide sequence ID" value="NZ_BAABLM010000005.1"/>
</dbReference>
<dbReference type="PROSITE" id="PS50995">
    <property type="entry name" value="HTH_MARR_2"/>
    <property type="match status" value="1"/>
</dbReference>
<evidence type="ECO:0000313" key="6">
    <source>
        <dbReference type="Proteomes" id="UP001501295"/>
    </source>
</evidence>
<gene>
    <name evidence="5" type="ORF">GCM10025780_25690</name>
</gene>
<name>A0ABP8W5D8_9MICO</name>
<keyword evidence="6" id="KW-1185">Reference proteome</keyword>
<dbReference type="Gene3D" id="1.10.10.10">
    <property type="entry name" value="Winged helix-like DNA-binding domain superfamily/Winged helix DNA-binding domain"/>
    <property type="match status" value="1"/>
</dbReference>
<keyword evidence="1" id="KW-0805">Transcription regulation</keyword>
<comment type="caution">
    <text evidence="5">The sequence shown here is derived from an EMBL/GenBank/DDBJ whole genome shotgun (WGS) entry which is preliminary data.</text>
</comment>
<dbReference type="SMART" id="SM00347">
    <property type="entry name" value="HTH_MARR"/>
    <property type="match status" value="1"/>
</dbReference>
<protein>
    <submittedName>
        <fullName evidence="5">MarR family transcriptional regulator</fullName>
    </submittedName>
</protein>
<evidence type="ECO:0000256" key="3">
    <source>
        <dbReference type="ARBA" id="ARBA00023163"/>
    </source>
</evidence>
<feature type="domain" description="HTH marR-type" evidence="4">
    <location>
        <begin position="15"/>
        <end position="147"/>
    </location>
</feature>
<accession>A0ABP8W5D8</accession>
<dbReference type="InterPro" id="IPR036388">
    <property type="entry name" value="WH-like_DNA-bd_sf"/>
</dbReference>
<reference evidence="6" key="1">
    <citation type="journal article" date="2019" name="Int. J. Syst. Evol. Microbiol.">
        <title>The Global Catalogue of Microorganisms (GCM) 10K type strain sequencing project: providing services to taxonomists for standard genome sequencing and annotation.</title>
        <authorList>
            <consortium name="The Broad Institute Genomics Platform"/>
            <consortium name="The Broad Institute Genome Sequencing Center for Infectious Disease"/>
            <person name="Wu L."/>
            <person name="Ma J."/>
        </authorList>
    </citation>
    <scope>NUCLEOTIDE SEQUENCE [LARGE SCALE GENOMIC DNA]</scope>
    <source>
        <strain evidence="6">JCM 18956</strain>
    </source>
</reference>
<dbReference type="InterPro" id="IPR036390">
    <property type="entry name" value="WH_DNA-bd_sf"/>
</dbReference>
<dbReference type="Proteomes" id="UP001501295">
    <property type="component" value="Unassembled WGS sequence"/>
</dbReference>
<dbReference type="InterPro" id="IPR000835">
    <property type="entry name" value="HTH_MarR-typ"/>
</dbReference>
<keyword evidence="3" id="KW-0804">Transcription</keyword>
<organism evidence="5 6">
    <name type="scientific">Frondihabitans cladoniiphilus</name>
    <dbReference type="NCBI Taxonomy" id="715785"/>
    <lineage>
        <taxon>Bacteria</taxon>
        <taxon>Bacillati</taxon>
        <taxon>Actinomycetota</taxon>
        <taxon>Actinomycetes</taxon>
        <taxon>Micrococcales</taxon>
        <taxon>Microbacteriaceae</taxon>
        <taxon>Frondihabitans</taxon>
    </lineage>
</organism>
<dbReference type="Pfam" id="PF12802">
    <property type="entry name" value="MarR_2"/>
    <property type="match status" value="1"/>
</dbReference>
<dbReference type="InterPro" id="IPR023187">
    <property type="entry name" value="Tscrpt_reg_MarR-type_CS"/>
</dbReference>
<keyword evidence="2" id="KW-0238">DNA-binding</keyword>
<evidence type="ECO:0000256" key="1">
    <source>
        <dbReference type="ARBA" id="ARBA00023015"/>
    </source>
</evidence>
<evidence type="ECO:0000259" key="4">
    <source>
        <dbReference type="PROSITE" id="PS50995"/>
    </source>
</evidence>
<dbReference type="PROSITE" id="PS01117">
    <property type="entry name" value="HTH_MARR_1"/>
    <property type="match status" value="1"/>
</dbReference>